<evidence type="ECO:0000313" key="1">
    <source>
        <dbReference type="EMBL" id="SEC56402.1"/>
    </source>
</evidence>
<dbReference type="SUPFAM" id="SSF116960">
    <property type="entry name" value="YfbU-like"/>
    <property type="match status" value="1"/>
</dbReference>
<dbReference type="InterPro" id="IPR005587">
    <property type="entry name" value="UPF0304_YfbU"/>
</dbReference>
<proteinExistence type="predicted"/>
<reference evidence="2" key="1">
    <citation type="submission" date="2016-10" db="EMBL/GenBank/DDBJ databases">
        <authorList>
            <person name="Varghese N."/>
            <person name="Submissions S."/>
        </authorList>
    </citation>
    <scope>NUCLEOTIDE SEQUENCE [LARGE SCALE GENOMIC DNA]</scope>
    <source>
        <strain evidence="2">DSM 12111</strain>
    </source>
</reference>
<dbReference type="AlphaFoldDB" id="A0A1H4TIX6"/>
<dbReference type="STRING" id="53406.SAMN05421553_1065"/>
<organism evidence="1 2">
    <name type="scientific">Pseudomonas anguilliseptica</name>
    <dbReference type="NCBI Taxonomy" id="53406"/>
    <lineage>
        <taxon>Bacteria</taxon>
        <taxon>Pseudomonadati</taxon>
        <taxon>Pseudomonadota</taxon>
        <taxon>Gammaproteobacteria</taxon>
        <taxon>Pseudomonadales</taxon>
        <taxon>Pseudomonadaceae</taxon>
        <taxon>Pseudomonas</taxon>
    </lineage>
</organism>
<gene>
    <name evidence="1" type="ORF">SAMN05421553_1065</name>
</gene>
<dbReference type="EMBL" id="FNSC01000001">
    <property type="protein sequence ID" value="SEC56402.1"/>
    <property type="molecule type" value="Genomic_DNA"/>
</dbReference>
<dbReference type="RefSeq" id="WP_090377576.1">
    <property type="nucleotide sequence ID" value="NZ_CP156749.1"/>
</dbReference>
<dbReference type="OrthoDB" id="7595565at2"/>
<evidence type="ECO:0008006" key="3">
    <source>
        <dbReference type="Google" id="ProtNLM"/>
    </source>
</evidence>
<keyword evidence="2" id="KW-1185">Reference proteome</keyword>
<evidence type="ECO:0000313" key="2">
    <source>
        <dbReference type="Proteomes" id="UP000242849"/>
    </source>
</evidence>
<dbReference type="InterPro" id="IPR023146">
    <property type="entry name" value="YfbU_alpha-helical_sf"/>
</dbReference>
<protein>
    <recommendedName>
        <fullName evidence="3">YfbU domain-containing protein</fullName>
    </recommendedName>
</protein>
<sequence length="181" mass="21668">MEFSNEQKLIVTLLTDIHEALKIQDSVDPRFVQRMVVEDQTWALEWKYPGMFQESEDEKPQVRFVAKVLDMWERLEYQFNNFDPVEKAELEEKAGVFGRDVRFRGFDGNNETEELSITSIFVEDLDRWSDFKGRNFNSHMRLSDAYRRMLERFSDLPPYDRDLTVDEVAEVLFEQTHPENR</sequence>
<accession>A0A1H4TIX6</accession>
<dbReference type="Gene3D" id="1.10.3190.10">
    <property type="entry name" value="yfbu gene product, domain 2"/>
    <property type="match status" value="1"/>
</dbReference>
<name>A0A1H4TIX6_PSEAG</name>
<dbReference type="Proteomes" id="UP000242849">
    <property type="component" value="Unassembled WGS sequence"/>
</dbReference>
<dbReference type="Pfam" id="PF03887">
    <property type="entry name" value="YfbU"/>
    <property type="match status" value="1"/>
</dbReference>